<sequence length="167" mass="18501">MSAIRTKLHHQLQTVTARIPVVNSTAATRGGVQPWNSRLRELANKSLFSEALSVYLQMLRSGASPNAFTFPFALKSSAVLSLPVTGEQLHGQAIRTGCLLEPFVQTSLISMYCKCNFVDVARQVFDENPLSRKLTVCYNALIAGYALNLRTKDYKFCSQVSCHHCAF</sequence>
<accession>A0AAV2CP40</accession>
<dbReference type="Pfam" id="PF01535">
    <property type="entry name" value="PPR"/>
    <property type="match status" value="2"/>
</dbReference>
<dbReference type="NCBIfam" id="TIGR00756">
    <property type="entry name" value="PPR"/>
    <property type="match status" value="1"/>
</dbReference>
<keyword evidence="4" id="KW-1185">Reference proteome</keyword>
<evidence type="ECO:0008006" key="5">
    <source>
        <dbReference type="Google" id="ProtNLM"/>
    </source>
</evidence>
<dbReference type="FunFam" id="1.25.40.10:FF:000682">
    <property type="entry name" value="Pentatricopeptide repeat-containing protein At3g16610"/>
    <property type="match status" value="1"/>
</dbReference>
<dbReference type="InterPro" id="IPR011990">
    <property type="entry name" value="TPR-like_helical_dom_sf"/>
</dbReference>
<dbReference type="GO" id="GO:0009451">
    <property type="term" value="P:RNA modification"/>
    <property type="evidence" value="ECO:0007669"/>
    <property type="project" value="InterPro"/>
</dbReference>
<evidence type="ECO:0000256" key="2">
    <source>
        <dbReference type="PROSITE-ProRule" id="PRU00708"/>
    </source>
</evidence>
<feature type="repeat" description="PPR" evidence="2">
    <location>
        <begin position="31"/>
        <end position="65"/>
    </location>
</feature>
<dbReference type="EMBL" id="OZ034813">
    <property type="protein sequence ID" value="CAL1357677.1"/>
    <property type="molecule type" value="Genomic_DNA"/>
</dbReference>
<dbReference type="Proteomes" id="UP001497516">
    <property type="component" value="Chromosome 1"/>
</dbReference>
<dbReference type="AlphaFoldDB" id="A0AAV2CP40"/>
<keyword evidence="1" id="KW-0677">Repeat</keyword>
<protein>
    <recommendedName>
        <fullName evidence="5">Pentatricopeptide repeat-containing protein</fullName>
    </recommendedName>
</protein>
<organism evidence="3 4">
    <name type="scientific">Linum trigynum</name>
    <dbReference type="NCBI Taxonomy" id="586398"/>
    <lineage>
        <taxon>Eukaryota</taxon>
        <taxon>Viridiplantae</taxon>
        <taxon>Streptophyta</taxon>
        <taxon>Embryophyta</taxon>
        <taxon>Tracheophyta</taxon>
        <taxon>Spermatophyta</taxon>
        <taxon>Magnoliopsida</taxon>
        <taxon>eudicotyledons</taxon>
        <taxon>Gunneridae</taxon>
        <taxon>Pentapetalae</taxon>
        <taxon>rosids</taxon>
        <taxon>fabids</taxon>
        <taxon>Malpighiales</taxon>
        <taxon>Linaceae</taxon>
        <taxon>Linum</taxon>
    </lineage>
</organism>
<dbReference type="Gene3D" id="1.25.40.10">
    <property type="entry name" value="Tetratricopeptide repeat domain"/>
    <property type="match status" value="1"/>
</dbReference>
<proteinExistence type="predicted"/>
<evidence type="ECO:0000313" key="3">
    <source>
        <dbReference type="EMBL" id="CAL1357677.1"/>
    </source>
</evidence>
<dbReference type="InterPro" id="IPR046960">
    <property type="entry name" value="PPR_At4g14850-like_plant"/>
</dbReference>
<name>A0AAV2CP40_9ROSI</name>
<evidence type="ECO:0000256" key="1">
    <source>
        <dbReference type="ARBA" id="ARBA00022737"/>
    </source>
</evidence>
<dbReference type="InterPro" id="IPR002885">
    <property type="entry name" value="PPR_rpt"/>
</dbReference>
<dbReference type="GO" id="GO:0003723">
    <property type="term" value="F:RNA binding"/>
    <property type="evidence" value="ECO:0007669"/>
    <property type="project" value="InterPro"/>
</dbReference>
<dbReference type="PROSITE" id="PS51375">
    <property type="entry name" value="PPR"/>
    <property type="match status" value="1"/>
</dbReference>
<evidence type="ECO:0000313" key="4">
    <source>
        <dbReference type="Proteomes" id="UP001497516"/>
    </source>
</evidence>
<reference evidence="3 4" key="1">
    <citation type="submission" date="2024-04" db="EMBL/GenBank/DDBJ databases">
        <authorList>
            <person name="Fracassetti M."/>
        </authorList>
    </citation>
    <scope>NUCLEOTIDE SEQUENCE [LARGE SCALE GENOMIC DNA]</scope>
</reference>
<dbReference type="PANTHER" id="PTHR47926">
    <property type="entry name" value="PENTATRICOPEPTIDE REPEAT-CONTAINING PROTEIN"/>
    <property type="match status" value="1"/>
</dbReference>
<gene>
    <name evidence="3" type="ORF">LTRI10_LOCUS5286</name>
</gene>